<gene>
    <name evidence="2" type="ORF">QYF68_26470</name>
</gene>
<dbReference type="InterPro" id="IPR036505">
    <property type="entry name" value="Amidase/PGRP_sf"/>
</dbReference>
<dbReference type="InterPro" id="IPR002502">
    <property type="entry name" value="Amidase_domain"/>
</dbReference>
<dbReference type="Gene3D" id="1.10.101.10">
    <property type="entry name" value="PGBD-like superfamily/PGBD"/>
    <property type="match status" value="1"/>
</dbReference>
<reference evidence="2" key="1">
    <citation type="submission" date="2023-07" db="EMBL/GenBank/DDBJ databases">
        <title>Degradation of tert-butanol by M. austroafricanum TBA100.</title>
        <authorList>
            <person name="Helbich S."/>
            <person name="Vainshtein Y."/>
        </authorList>
    </citation>
    <scope>NUCLEOTIDE SEQUENCE</scope>
    <source>
        <strain evidence="2">TBA100</strain>
    </source>
</reference>
<dbReference type="InterPro" id="IPR036366">
    <property type="entry name" value="PGBDSf"/>
</dbReference>
<dbReference type="SUPFAM" id="SSF47090">
    <property type="entry name" value="PGBD-like"/>
    <property type="match status" value="1"/>
</dbReference>
<feature type="domain" description="N-acetylmuramoyl-L-alanine amidase" evidence="1">
    <location>
        <begin position="28"/>
        <end position="173"/>
    </location>
</feature>
<dbReference type="Gene3D" id="3.40.80.10">
    <property type="entry name" value="Peptidoglycan recognition protein-like"/>
    <property type="match status" value="1"/>
</dbReference>
<dbReference type="RefSeq" id="WP_301161833.1">
    <property type="nucleotide sequence ID" value="NZ_JAUHTC010000091.1"/>
</dbReference>
<name>A0ABT8HKS7_MYCAO</name>
<evidence type="ECO:0000259" key="1">
    <source>
        <dbReference type="SMART" id="SM00644"/>
    </source>
</evidence>
<dbReference type="SUPFAM" id="SSF55846">
    <property type="entry name" value="N-acetylmuramoyl-L-alanine amidase-like"/>
    <property type="match status" value="1"/>
</dbReference>
<dbReference type="InterPro" id="IPR002477">
    <property type="entry name" value="Peptidoglycan-bd-like"/>
</dbReference>
<dbReference type="SMART" id="SM00644">
    <property type="entry name" value="Ami_2"/>
    <property type="match status" value="1"/>
</dbReference>
<dbReference type="Proteomes" id="UP001172687">
    <property type="component" value="Unassembled WGS sequence"/>
</dbReference>
<comment type="caution">
    <text evidence="2">The sequence shown here is derived from an EMBL/GenBank/DDBJ whole genome shotgun (WGS) entry which is preliminary data.</text>
</comment>
<organism evidence="2 3">
    <name type="scientific">Mycolicibacterium austroafricanum</name>
    <name type="common">Mycobacterium austroafricanum</name>
    <dbReference type="NCBI Taxonomy" id="39687"/>
    <lineage>
        <taxon>Bacteria</taxon>
        <taxon>Bacillati</taxon>
        <taxon>Actinomycetota</taxon>
        <taxon>Actinomycetes</taxon>
        <taxon>Mycobacteriales</taxon>
        <taxon>Mycobacteriaceae</taxon>
        <taxon>Mycolicibacterium</taxon>
    </lineage>
</organism>
<proteinExistence type="predicted"/>
<dbReference type="InterPro" id="IPR036365">
    <property type="entry name" value="PGBD-like_sf"/>
</dbReference>
<sequence>MPGWTGDPTWLLDVLKADGQINVRALGGWDSRGHGDFKDIRGIMVHHTGGPASAESIRDGRPDLRGPLSQLHISRDGVVSVVAAGVSWHAGTGSLPWIPANMGNWHLIGIECEWPYRGGIGEHNQRDEPWRRPQILAIRNTCAAILRKLAFGADRITTHKEYAGRSQGKWDPGNMDPNWLRDEIAKDLRGVKFPGEGTPDYTPPPTPVPVPPVDQYAGVLLYRGMRGPAVVKLQQRLKAVIVSQLVVDGDFGPKTEAAVRAFQSSKYRRPPLVADGIVGPATAAQLGLVL</sequence>
<evidence type="ECO:0000313" key="3">
    <source>
        <dbReference type="Proteomes" id="UP001172687"/>
    </source>
</evidence>
<dbReference type="EMBL" id="JAUHTC010000091">
    <property type="protein sequence ID" value="MDN4521339.1"/>
    <property type="molecule type" value="Genomic_DNA"/>
</dbReference>
<dbReference type="Pfam" id="PF01510">
    <property type="entry name" value="Amidase_2"/>
    <property type="match status" value="1"/>
</dbReference>
<accession>A0ABT8HKS7</accession>
<evidence type="ECO:0000313" key="2">
    <source>
        <dbReference type="EMBL" id="MDN4521339.1"/>
    </source>
</evidence>
<dbReference type="Pfam" id="PF01471">
    <property type="entry name" value="PG_binding_1"/>
    <property type="match status" value="1"/>
</dbReference>
<keyword evidence="3" id="KW-1185">Reference proteome</keyword>
<protein>
    <submittedName>
        <fullName evidence="2">Peptidoglycan-binding domain-containing protein</fullName>
    </submittedName>
</protein>